<organism evidence="2 3">
    <name type="scientific">Caerostris extrusa</name>
    <name type="common">Bark spider</name>
    <name type="synonym">Caerostris bankana</name>
    <dbReference type="NCBI Taxonomy" id="172846"/>
    <lineage>
        <taxon>Eukaryota</taxon>
        <taxon>Metazoa</taxon>
        <taxon>Ecdysozoa</taxon>
        <taxon>Arthropoda</taxon>
        <taxon>Chelicerata</taxon>
        <taxon>Arachnida</taxon>
        <taxon>Araneae</taxon>
        <taxon>Araneomorphae</taxon>
        <taxon>Entelegynae</taxon>
        <taxon>Araneoidea</taxon>
        <taxon>Araneidae</taxon>
        <taxon>Caerostris</taxon>
    </lineage>
</organism>
<keyword evidence="1" id="KW-0472">Membrane</keyword>
<protein>
    <submittedName>
        <fullName evidence="2">Uncharacterized protein</fullName>
    </submittedName>
</protein>
<accession>A0AAV4PIV9</accession>
<evidence type="ECO:0000313" key="3">
    <source>
        <dbReference type="Proteomes" id="UP001054945"/>
    </source>
</evidence>
<evidence type="ECO:0000313" key="2">
    <source>
        <dbReference type="EMBL" id="GIX96293.1"/>
    </source>
</evidence>
<keyword evidence="1" id="KW-1133">Transmembrane helix</keyword>
<reference evidence="2 3" key="1">
    <citation type="submission" date="2021-06" db="EMBL/GenBank/DDBJ databases">
        <title>Caerostris extrusa draft genome.</title>
        <authorList>
            <person name="Kono N."/>
            <person name="Arakawa K."/>
        </authorList>
    </citation>
    <scope>NUCLEOTIDE SEQUENCE [LARGE SCALE GENOMIC DNA]</scope>
</reference>
<dbReference type="EMBL" id="BPLR01004626">
    <property type="protein sequence ID" value="GIX96293.1"/>
    <property type="molecule type" value="Genomic_DNA"/>
</dbReference>
<sequence length="165" mass="19137">MNEPAKSVDFPNASSKSHHIKVDLSSEKIDAHEAEKANLYFWRIFSAGFYGLSSFLVIVVNKIVLTNYKFPSAHALDLWHCEISIYIKQCAKKDMASSYLFYRKSSMRIRGTKHLSLPMFTVLRRFTILMTLIGEYFISQFTPKLTHYSNCNCYGWRCHNSRCVS</sequence>
<gene>
    <name evidence="2" type="primary">Slc35d1</name>
    <name evidence="2" type="ORF">CEXT_29211</name>
</gene>
<comment type="caution">
    <text evidence="2">The sequence shown here is derived from an EMBL/GenBank/DDBJ whole genome shotgun (WGS) entry which is preliminary data.</text>
</comment>
<keyword evidence="3" id="KW-1185">Reference proteome</keyword>
<feature type="transmembrane region" description="Helical" evidence="1">
    <location>
        <begin position="40"/>
        <end position="60"/>
    </location>
</feature>
<dbReference type="Proteomes" id="UP001054945">
    <property type="component" value="Unassembled WGS sequence"/>
</dbReference>
<proteinExistence type="predicted"/>
<name>A0AAV4PIV9_CAEEX</name>
<evidence type="ECO:0000256" key="1">
    <source>
        <dbReference type="SAM" id="Phobius"/>
    </source>
</evidence>
<keyword evidence="1" id="KW-0812">Transmembrane</keyword>
<dbReference type="AlphaFoldDB" id="A0AAV4PIV9"/>